<comment type="caution">
    <text evidence="2">The sequence shown here is derived from an EMBL/GenBank/DDBJ whole genome shotgun (WGS) entry which is preliminary data.</text>
</comment>
<protein>
    <submittedName>
        <fullName evidence="2">Uncharacterized protein</fullName>
    </submittedName>
</protein>
<evidence type="ECO:0000256" key="1">
    <source>
        <dbReference type="SAM" id="MobiDB-lite"/>
    </source>
</evidence>
<feature type="region of interest" description="Disordered" evidence="1">
    <location>
        <begin position="44"/>
        <end position="64"/>
    </location>
</feature>
<evidence type="ECO:0000313" key="3">
    <source>
        <dbReference type="Proteomes" id="UP001648503"/>
    </source>
</evidence>
<dbReference type="PANTHER" id="PTHR28634">
    <property type="entry name" value="ZINC FINGER B-BOX DOMAIN-CONTAINING PROTEIN 1"/>
    <property type="match status" value="1"/>
</dbReference>
<keyword evidence="3" id="KW-1185">Reference proteome</keyword>
<name>A0ABQ8ESD0_9FUNG</name>
<accession>A0ABQ8ESD0</accession>
<feature type="region of interest" description="Disordered" evidence="1">
    <location>
        <begin position="1"/>
        <end position="23"/>
    </location>
</feature>
<dbReference type="Proteomes" id="UP001648503">
    <property type="component" value="Unassembled WGS sequence"/>
</dbReference>
<dbReference type="PANTHER" id="PTHR28634:SF1">
    <property type="entry name" value="ZINC FINGER B-BOX DOMAIN-CONTAINING PROTEIN 1"/>
    <property type="match status" value="1"/>
</dbReference>
<organism evidence="2 3">
    <name type="scientific">Batrachochytrium salamandrivorans</name>
    <dbReference type="NCBI Taxonomy" id="1357716"/>
    <lineage>
        <taxon>Eukaryota</taxon>
        <taxon>Fungi</taxon>
        <taxon>Fungi incertae sedis</taxon>
        <taxon>Chytridiomycota</taxon>
        <taxon>Chytridiomycota incertae sedis</taxon>
        <taxon>Chytridiomycetes</taxon>
        <taxon>Rhizophydiales</taxon>
        <taxon>Rhizophydiales incertae sedis</taxon>
        <taxon>Batrachochytrium</taxon>
    </lineage>
</organism>
<reference evidence="2 3" key="1">
    <citation type="submission" date="2021-02" db="EMBL/GenBank/DDBJ databases">
        <title>Variation within the Batrachochytrium salamandrivorans European outbreak.</title>
        <authorList>
            <person name="Kelly M."/>
            <person name="Pasmans F."/>
            <person name="Shea T.P."/>
            <person name="Munoz J.F."/>
            <person name="Carranza S."/>
            <person name="Cuomo C.A."/>
            <person name="Martel A."/>
        </authorList>
    </citation>
    <scope>NUCLEOTIDE SEQUENCE [LARGE SCALE GENOMIC DNA]</scope>
    <source>
        <strain evidence="2 3">AMFP18/2</strain>
    </source>
</reference>
<feature type="region of interest" description="Disordered" evidence="1">
    <location>
        <begin position="383"/>
        <end position="405"/>
    </location>
</feature>
<dbReference type="EMBL" id="JAFCIX010000578">
    <property type="protein sequence ID" value="KAH6585812.1"/>
    <property type="molecule type" value="Genomic_DNA"/>
</dbReference>
<sequence>MSTTRTTTSGPVSMSKKKPHKLSEIELLERDNLKMEERLREFRESMSRQKAKRTLPQKQESLWSGGDVSRGSLFQYATDVLVKKKASQKLARYSGVGHEADEKNKAIDRAYRDHHASIAHGNSVKIKSQQQQRDILLHEATSPLNAHPTPPQSERSHGASVIRRASQRLWQMDTLNEKQPTGCQEMGPIQASPTDNIVHIIPFDDTEYKPGENTLTLSNTCLSTPSSLSESNPLVLLPKGFPSAESHVQSTQIASKPRYRREYRPPVYMEQRQQQQQQSLEMMGIDQITHSQSETGIHQVNFQSQEELMVKLDGKHVSFKENMIQVQTYSDDHSQISESSNDNLSEKTHREIDLNTSLLNGAYNEQVARQEFLQALSDWRGGKSSSVEKTNQHQPHSASSCQPYSRLTSVESLELGTSTTPVAPMTLEDRKLQIEAQLKNTSRASSHFDGMSYMERLLLAEMREQSKLPVGKLESHRLTDTPPVVRTGFQSTKVEISRYTEQADSVCESMGKPIDGDDSDEEGLDEEEISKRIKELQIRKANAQKNLKLVPQSTTYIVDDISYSDTKDVE</sequence>
<evidence type="ECO:0000313" key="2">
    <source>
        <dbReference type="EMBL" id="KAH6585812.1"/>
    </source>
</evidence>
<proteinExistence type="predicted"/>
<feature type="compositionally biased region" description="Polar residues" evidence="1">
    <location>
        <begin position="1"/>
        <end position="12"/>
    </location>
</feature>
<dbReference type="InterPro" id="IPR037688">
    <property type="entry name" value="ZBBX"/>
</dbReference>
<gene>
    <name evidence="2" type="ORF">BASA50_000973</name>
</gene>